<dbReference type="NCBIfam" id="TIGR01643">
    <property type="entry name" value="YD_repeat_2x"/>
    <property type="match status" value="1"/>
</dbReference>
<proteinExistence type="predicted"/>
<evidence type="ECO:0000313" key="2">
    <source>
        <dbReference type="Proteomes" id="UP000190897"/>
    </source>
</evidence>
<dbReference type="PROSITE" id="PS51257">
    <property type="entry name" value="PROKAR_LIPOPROTEIN"/>
    <property type="match status" value="1"/>
</dbReference>
<accession>A0A1T5FUR4</accession>
<protein>
    <submittedName>
        <fullName evidence="1">YD repeat-containing protein</fullName>
    </submittedName>
</protein>
<keyword evidence="2" id="KW-1185">Reference proteome</keyword>
<dbReference type="AlphaFoldDB" id="A0A1T5FUR4"/>
<evidence type="ECO:0000313" key="1">
    <source>
        <dbReference type="EMBL" id="SKB99794.1"/>
    </source>
</evidence>
<name>A0A1T5FUR4_9BACT</name>
<dbReference type="OrthoDB" id="961551at2"/>
<dbReference type="Proteomes" id="UP000190897">
    <property type="component" value="Unassembled WGS sequence"/>
</dbReference>
<dbReference type="STRING" id="651661.SAMN05660293_03429"/>
<reference evidence="2" key="1">
    <citation type="submission" date="2017-02" db="EMBL/GenBank/DDBJ databases">
        <authorList>
            <person name="Varghese N."/>
            <person name="Submissions S."/>
        </authorList>
    </citation>
    <scope>NUCLEOTIDE SEQUENCE [LARGE SCALE GENOMIC DNA]</scope>
    <source>
        <strain evidence="2">DSM 22270</strain>
    </source>
</reference>
<dbReference type="InterPro" id="IPR006530">
    <property type="entry name" value="YD"/>
</dbReference>
<organism evidence="1 2">
    <name type="scientific">Dyadobacter psychrophilus</name>
    <dbReference type="NCBI Taxonomy" id="651661"/>
    <lineage>
        <taxon>Bacteria</taxon>
        <taxon>Pseudomonadati</taxon>
        <taxon>Bacteroidota</taxon>
        <taxon>Cytophagia</taxon>
        <taxon>Cytophagales</taxon>
        <taxon>Spirosomataceae</taxon>
        <taxon>Dyadobacter</taxon>
    </lineage>
</organism>
<dbReference type="EMBL" id="FUZA01000004">
    <property type="protein sequence ID" value="SKB99794.1"/>
    <property type="molecule type" value="Genomic_DNA"/>
</dbReference>
<sequence length="348" mass="39320">MRLLRSTLTFIVVSGLSISCSKDENTTPKLCRYIGQSYKMEQTSPGDIFSETYVSDFKQDDEGKLIEASATRRTINREMYTELVNSDVTETKSYILKYNEQGFLTEMAITTLTLQEGGKTASFLYANYPPYRHGKIVAKEVNTFQYESDLVRSATRTSVVDFRSERNLDVKVNPEAKKEYIYETGGVIKTITETIGNSSSVTQFENGVKASTPTNKYDEKGQLVQTSSPDSEYNLKYDANGNILSVEAIYQSKQQFLETRTHDSNPNPDKLLPQKFKGIPEEMRILQFTDGSNNLVSSKSVYPDRPPYEEKTVYTYNSTGYPATAVTTFTQSGTLITKTTTYNYQDCQ</sequence>
<gene>
    <name evidence="1" type="ORF">SAMN05660293_03429</name>
</gene>